<name>A0A1Y2FI21_9BASI</name>
<gene>
    <name evidence="9" type="ORF">BCR35DRAFT_313647</name>
</gene>
<feature type="transmembrane region" description="Helical" evidence="7">
    <location>
        <begin position="262"/>
        <end position="285"/>
    </location>
</feature>
<proteinExistence type="inferred from homology"/>
<keyword evidence="5 7" id="KW-0472">Membrane</keyword>
<feature type="transmembrane region" description="Helical" evidence="7">
    <location>
        <begin position="433"/>
        <end position="455"/>
    </location>
</feature>
<comment type="caution">
    <text evidence="9">The sequence shown here is derived from an EMBL/GenBank/DDBJ whole genome shotgun (WGS) entry which is preliminary data.</text>
</comment>
<dbReference type="PANTHER" id="PTHR22950">
    <property type="entry name" value="AMINO ACID TRANSPORTER"/>
    <property type="match status" value="1"/>
</dbReference>
<evidence type="ECO:0000256" key="2">
    <source>
        <dbReference type="ARBA" id="ARBA00008066"/>
    </source>
</evidence>
<feature type="region of interest" description="Disordered" evidence="6">
    <location>
        <begin position="64"/>
        <end position="87"/>
    </location>
</feature>
<feature type="transmembrane region" description="Helical" evidence="7">
    <location>
        <begin position="346"/>
        <end position="373"/>
    </location>
</feature>
<dbReference type="EMBL" id="MCGR01000020">
    <property type="protein sequence ID" value="ORY82896.1"/>
    <property type="molecule type" value="Genomic_DNA"/>
</dbReference>
<feature type="transmembrane region" description="Helical" evidence="7">
    <location>
        <begin position="461"/>
        <end position="483"/>
    </location>
</feature>
<evidence type="ECO:0000313" key="10">
    <source>
        <dbReference type="Proteomes" id="UP000193467"/>
    </source>
</evidence>
<reference evidence="9 10" key="1">
    <citation type="submission" date="2016-07" db="EMBL/GenBank/DDBJ databases">
        <title>Pervasive Adenine N6-methylation of Active Genes in Fungi.</title>
        <authorList>
            <consortium name="DOE Joint Genome Institute"/>
            <person name="Mondo S.J."/>
            <person name="Dannebaum R.O."/>
            <person name="Kuo R.C."/>
            <person name="Labutti K."/>
            <person name="Haridas S."/>
            <person name="Kuo A."/>
            <person name="Salamov A."/>
            <person name="Ahrendt S.R."/>
            <person name="Lipzen A."/>
            <person name="Sullivan W."/>
            <person name="Andreopoulos W.B."/>
            <person name="Clum A."/>
            <person name="Lindquist E."/>
            <person name="Daum C."/>
            <person name="Ramamoorthy G.K."/>
            <person name="Gryganskyi A."/>
            <person name="Culley D."/>
            <person name="Magnuson J.K."/>
            <person name="James T.Y."/>
            <person name="O'Malley M.A."/>
            <person name="Stajich J.E."/>
            <person name="Spatafora J.W."/>
            <person name="Visel A."/>
            <person name="Grigoriev I.V."/>
        </authorList>
    </citation>
    <scope>NUCLEOTIDE SEQUENCE [LARGE SCALE GENOMIC DNA]</scope>
    <source>
        <strain evidence="9 10">62-1032</strain>
    </source>
</reference>
<keyword evidence="4 7" id="KW-1133">Transmembrane helix</keyword>
<accession>A0A1Y2FI21</accession>
<evidence type="ECO:0000256" key="6">
    <source>
        <dbReference type="SAM" id="MobiDB-lite"/>
    </source>
</evidence>
<feature type="transmembrane region" description="Helical" evidence="7">
    <location>
        <begin position="238"/>
        <end position="255"/>
    </location>
</feature>
<sequence>MGGLYLYRGSLQTFLPVPSYTPRSFNPPPVFFLHRTPFSLIDTLPPASLSPLPAFTSHTLAAHSHMDRTNSTSSRDLEKDEGVATTEFRRPSVSKERHNVVVEGVVVQDAVFGDINDGGPNYRGLGWIRAAVLLVKSQIGLGVLGIPSVLTSVGLVPGIILIFTVAVLSTFGAWVVGVFKLAHPSVYTLADVGYLIGGPIGREIMGGFYFLMLTAVAGAGMLGTATAFNAISENGACSVVFTLIAAILTFIFSSIRTLQKIGWIGFVGFISIMTAVIILTIAVGIQDRPSSAPQVGPWDPQVIIVGNPSFYDAMTAVVTIIFSFAGAPNFFNIIAEMRDPRDYNKALALCQTIVISTYVIIGCVVYHFCGIYVSSPALGSAGPLLKKVCYGIALPGLLVGCVLNTHMPAKYIFIRFMKNSPYLNSSGWQHWSVWLACVLGCTTFSFLIAEAIPFFNDLVSLIGALLSTLLSIIAEAVMFLWLYRAVLRKRSERNKTLVAGGSLSVFMIVMGSVVVVSGTIASVIAINNSLKNGTTKAPFAC</sequence>
<evidence type="ECO:0000256" key="5">
    <source>
        <dbReference type="ARBA" id="ARBA00023136"/>
    </source>
</evidence>
<feature type="transmembrane region" description="Helical" evidence="7">
    <location>
        <begin position="130"/>
        <end position="150"/>
    </location>
</feature>
<dbReference type="FunFam" id="1.20.1740.10:FF:000039">
    <property type="entry name" value="Neutral amino acid transporter (Eurofung)"/>
    <property type="match status" value="1"/>
</dbReference>
<feature type="compositionally biased region" description="Basic and acidic residues" evidence="6">
    <location>
        <begin position="75"/>
        <end position="87"/>
    </location>
</feature>
<dbReference type="Gene3D" id="1.20.1740.10">
    <property type="entry name" value="Amino acid/polyamine transporter I"/>
    <property type="match status" value="1"/>
</dbReference>
<evidence type="ECO:0000256" key="1">
    <source>
        <dbReference type="ARBA" id="ARBA00004141"/>
    </source>
</evidence>
<dbReference type="InterPro" id="IPR013057">
    <property type="entry name" value="AA_transpt_TM"/>
</dbReference>
<dbReference type="OrthoDB" id="40134at2759"/>
<organism evidence="9 10">
    <name type="scientific">Leucosporidium creatinivorum</name>
    <dbReference type="NCBI Taxonomy" id="106004"/>
    <lineage>
        <taxon>Eukaryota</taxon>
        <taxon>Fungi</taxon>
        <taxon>Dikarya</taxon>
        <taxon>Basidiomycota</taxon>
        <taxon>Pucciniomycotina</taxon>
        <taxon>Microbotryomycetes</taxon>
        <taxon>Leucosporidiales</taxon>
        <taxon>Leucosporidium</taxon>
    </lineage>
</organism>
<evidence type="ECO:0000256" key="3">
    <source>
        <dbReference type="ARBA" id="ARBA00022692"/>
    </source>
</evidence>
<dbReference type="Proteomes" id="UP000193467">
    <property type="component" value="Unassembled WGS sequence"/>
</dbReference>
<dbReference type="InParanoid" id="A0A1Y2FI21"/>
<feature type="transmembrane region" description="Helical" evidence="7">
    <location>
        <begin position="393"/>
        <end position="413"/>
    </location>
</feature>
<keyword evidence="3 7" id="KW-0812">Transmembrane</keyword>
<evidence type="ECO:0000259" key="8">
    <source>
        <dbReference type="Pfam" id="PF01490"/>
    </source>
</evidence>
<dbReference type="PANTHER" id="PTHR22950:SF683">
    <property type="entry name" value="AMINO ACID TRANSPORTER (EUROFUNG)"/>
    <property type="match status" value="1"/>
</dbReference>
<feature type="transmembrane region" description="Helical" evidence="7">
    <location>
        <begin position="208"/>
        <end position="232"/>
    </location>
</feature>
<keyword evidence="10" id="KW-1185">Reference proteome</keyword>
<protein>
    <submittedName>
        <fullName evidence="9">Transmembrane amino acid transporter protein-domain-containing protein</fullName>
    </submittedName>
</protein>
<evidence type="ECO:0000313" key="9">
    <source>
        <dbReference type="EMBL" id="ORY82896.1"/>
    </source>
</evidence>
<evidence type="ECO:0000256" key="4">
    <source>
        <dbReference type="ARBA" id="ARBA00022989"/>
    </source>
</evidence>
<dbReference type="GO" id="GO:0016020">
    <property type="term" value="C:membrane"/>
    <property type="evidence" value="ECO:0007669"/>
    <property type="project" value="UniProtKB-SubCell"/>
</dbReference>
<dbReference type="STRING" id="106004.A0A1Y2FI21"/>
<feature type="transmembrane region" description="Helical" evidence="7">
    <location>
        <begin position="313"/>
        <end position="334"/>
    </location>
</feature>
<dbReference type="GO" id="GO:0015179">
    <property type="term" value="F:L-amino acid transmembrane transporter activity"/>
    <property type="evidence" value="ECO:0007669"/>
    <property type="project" value="TreeGrafter"/>
</dbReference>
<dbReference type="AlphaFoldDB" id="A0A1Y2FI21"/>
<comment type="subcellular location">
    <subcellularLocation>
        <location evidence="1">Membrane</location>
        <topology evidence="1">Multi-pass membrane protein</topology>
    </subcellularLocation>
</comment>
<comment type="similarity">
    <text evidence="2">Belongs to the amino acid/polyamine transporter 2 family.</text>
</comment>
<feature type="domain" description="Amino acid transporter transmembrane" evidence="8">
    <location>
        <begin position="125"/>
        <end position="523"/>
    </location>
</feature>
<feature type="transmembrane region" description="Helical" evidence="7">
    <location>
        <begin position="156"/>
        <end position="179"/>
    </location>
</feature>
<evidence type="ECO:0000256" key="7">
    <source>
        <dbReference type="SAM" id="Phobius"/>
    </source>
</evidence>
<feature type="transmembrane region" description="Helical" evidence="7">
    <location>
        <begin position="503"/>
        <end position="526"/>
    </location>
</feature>
<dbReference type="Pfam" id="PF01490">
    <property type="entry name" value="Aa_trans"/>
    <property type="match status" value="1"/>
</dbReference>